<reference evidence="4 5" key="1">
    <citation type="submission" date="2019-06" db="EMBL/GenBank/DDBJ databases">
        <title>Thermomonas aquatica sp. nov., isolated from an industrial wastewater treatment plant.</title>
        <authorList>
            <person name="Jeon J.H."/>
            <person name="Park D.-S."/>
        </authorList>
    </citation>
    <scope>NUCLEOTIDE SEQUENCE [LARGE SCALE GENOMIC DNA]</scope>
    <source>
        <strain evidence="4 5">SY21</strain>
    </source>
</reference>
<gene>
    <name evidence="4" type="ORF">FHQ07_02050</name>
</gene>
<dbReference type="SUPFAM" id="SSF55298">
    <property type="entry name" value="YjgF-like"/>
    <property type="match status" value="1"/>
</dbReference>
<dbReference type="InterPro" id="IPR006175">
    <property type="entry name" value="YjgF/YER057c/UK114"/>
</dbReference>
<organism evidence="4 5">
    <name type="scientific">Thermomonas aquatica</name>
    <dbReference type="NCBI Taxonomy" id="2202149"/>
    <lineage>
        <taxon>Bacteria</taxon>
        <taxon>Pseudomonadati</taxon>
        <taxon>Pseudomonadota</taxon>
        <taxon>Gammaproteobacteria</taxon>
        <taxon>Lysobacterales</taxon>
        <taxon>Lysobacteraceae</taxon>
        <taxon>Thermomonas</taxon>
    </lineage>
</organism>
<name>A0A5B7ZNT2_9GAMM</name>
<dbReference type="PANTHER" id="PTHR47328">
    <property type="match status" value="1"/>
</dbReference>
<evidence type="ECO:0000256" key="2">
    <source>
        <dbReference type="PROSITE-ProRule" id="PRU01379"/>
    </source>
</evidence>
<dbReference type="CDD" id="cd06231">
    <property type="entry name" value="M14_REP34-like"/>
    <property type="match status" value="1"/>
</dbReference>
<dbReference type="InterPro" id="IPR019897">
    <property type="entry name" value="RidA_CS"/>
</dbReference>
<dbReference type="Gene3D" id="3.40.630.10">
    <property type="entry name" value="Zn peptidases"/>
    <property type="match status" value="1"/>
</dbReference>
<evidence type="ECO:0000313" key="4">
    <source>
        <dbReference type="EMBL" id="QDA56183.1"/>
    </source>
</evidence>
<dbReference type="Gene3D" id="3.30.1330.40">
    <property type="entry name" value="RutC-like"/>
    <property type="match status" value="1"/>
</dbReference>
<dbReference type="AlphaFoldDB" id="A0A5B7ZNT2"/>
<dbReference type="GO" id="GO:0004181">
    <property type="term" value="F:metallocarboxypeptidase activity"/>
    <property type="evidence" value="ECO:0007669"/>
    <property type="project" value="InterPro"/>
</dbReference>
<dbReference type="CDD" id="cd06150">
    <property type="entry name" value="YjgF_YER057c_UK114_like_2"/>
    <property type="match status" value="1"/>
</dbReference>
<keyword evidence="5" id="KW-1185">Reference proteome</keyword>
<dbReference type="GO" id="GO:0006508">
    <property type="term" value="P:proteolysis"/>
    <property type="evidence" value="ECO:0007669"/>
    <property type="project" value="InterPro"/>
</dbReference>
<dbReference type="PROSITE" id="PS01094">
    <property type="entry name" value="UPF0076"/>
    <property type="match status" value="1"/>
</dbReference>
<sequence>MTTAKFYPIGTPGTPWGDAEKAQWRAVQAKRRSYADEVAAKIDALRDRFDVQQYASFDCAPDGTYPAFALRSRDWNDALPVAVVTGGVHGYETSGVHGALQFAQRHAGDYAGKCNLLVVPCVSPWAYERINRWNAQALDPNRNFRAGSPAQESAALWNLLQPLQGKILVHIDLHETTDSDESEFRPALAARDGKPFEPGTIPDGFYLCADSARPQPAFQRAVNAEVARVTHIAPADPDGTIIGSPVVAPGVIEYDCRALGLCAGITDARYVTTTEVYPDSPRASPQQCNDAQAAAVRAALDFALANAIQRIDAGPRMSEASIHGGIAYLAGQVPLTPDADIETQTREVLAEIDELLAKCGSDKTRILRAQIFLADIADFAGMNRAWDAWVAAGNAPARATVEAKLANPAWKVEIVVTAAV</sequence>
<dbReference type="OrthoDB" id="5290048at2"/>
<dbReference type="SUPFAM" id="SSF53187">
    <property type="entry name" value="Zn-dependent exopeptidases"/>
    <property type="match status" value="1"/>
</dbReference>
<dbReference type="EMBL" id="CP040871">
    <property type="protein sequence ID" value="QDA56183.1"/>
    <property type="molecule type" value="Genomic_DNA"/>
</dbReference>
<dbReference type="PANTHER" id="PTHR47328:SF1">
    <property type="entry name" value="RUTC FAMILY PROTEIN YOAB"/>
    <property type="match status" value="1"/>
</dbReference>
<dbReference type="GO" id="GO:0008270">
    <property type="term" value="F:zinc ion binding"/>
    <property type="evidence" value="ECO:0007669"/>
    <property type="project" value="InterPro"/>
</dbReference>
<dbReference type="PROSITE" id="PS52035">
    <property type="entry name" value="PEPTIDASE_M14"/>
    <property type="match status" value="1"/>
</dbReference>
<feature type="active site" description="Proton donor/acceptor" evidence="2">
    <location>
        <position position="275"/>
    </location>
</feature>
<evidence type="ECO:0000313" key="5">
    <source>
        <dbReference type="Proteomes" id="UP000308149"/>
    </source>
</evidence>
<dbReference type="InterPro" id="IPR035709">
    <property type="entry name" value="YoaB-like"/>
</dbReference>
<proteinExistence type="inferred from homology"/>
<dbReference type="Pfam" id="PF01042">
    <property type="entry name" value="Ribonuc_L-PSP"/>
    <property type="match status" value="1"/>
</dbReference>
<comment type="similarity">
    <text evidence="2">Belongs to the peptidase M14 family.</text>
</comment>
<accession>A0A5B7ZNT2</accession>
<protein>
    <submittedName>
        <fullName evidence="4">Peptidase</fullName>
    </submittedName>
</protein>
<dbReference type="InterPro" id="IPR000834">
    <property type="entry name" value="Peptidase_M14"/>
</dbReference>
<dbReference type="InterPro" id="IPR035959">
    <property type="entry name" value="RutC-like_sf"/>
</dbReference>
<evidence type="ECO:0000259" key="3">
    <source>
        <dbReference type="PROSITE" id="PS52035"/>
    </source>
</evidence>
<evidence type="ECO:0000256" key="1">
    <source>
        <dbReference type="ARBA" id="ARBA00010552"/>
    </source>
</evidence>
<comment type="similarity">
    <text evidence="1">Belongs to the RutC family.</text>
</comment>
<feature type="domain" description="Peptidase M14" evidence="3">
    <location>
        <begin position="30"/>
        <end position="303"/>
    </location>
</feature>
<dbReference type="Proteomes" id="UP000308149">
    <property type="component" value="Chromosome"/>
</dbReference>
<dbReference type="KEGG" id="thes:FHQ07_02050"/>